<evidence type="ECO:0000313" key="2">
    <source>
        <dbReference type="EMBL" id="ETV63520.1"/>
    </source>
</evidence>
<dbReference type="EMBL" id="KI913900">
    <property type="protein sequence ID" value="ETV63520.1"/>
    <property type="molecule type" value="Genomic_DNA"/>
</dbReference>
<dbReference type="VEuPathDB" id="FungiDB:H257_19556"/>
<protein>
    <submittedName>
        <fullName evidence="2">Uncharacterized protein</fullName>
    </submittedName>
</protein>
<organism evidence="2">
    <name type="scientific">Aphanomyces astaci</name>
    <name type="common">Crayfish plague agent</name>
    <dbReference type="NCBI Taxonomy" id="112090"/>
    <lineage>
        <taxon>Eukaryota</taxon>
        <taxon>Sar</taxon>
        <taxon>Stramenopiles</taxon>
        <taxon>Oomycota</taxon>
        <taxon>Saprolegniomycetes</taxon>
        <taxon>Saprolegniales</taxon>
        <taxon>Verrucalvaceae</taxon>
        <taxon>Aphanomyces</taxon>
    </lineage>
</organism>
<dbReference type="AlphaFoldDB" id="W4F7R8"/>
<dbReference type="RefSeq" id="XP_009846996.1">
    <property type="nucleotide sequence ID" value="XM_009848694.1"/>
</dbReference>
<sequence length="216" mass="24787">HPKQRWKRQVDWPRSRPDTQPDTLHGRIRALGDHHIPDGEWKLCSHVAPAGTETNTIHDLPSNQTQPAFAPEHDEQVPSAPLEYQLVTGDRFKPASKRPLSPRESQSFATSNRYALLQEDDVELSLEDFVIPRVVLAFVYYQIWFQRADRTFRPDLTPITPVDTSIHAVNLFKMHLWLLLGDLPLKKGYSKVFNVLRALSADPWLKLHVIPDSVHA</sequence>
<gene>
    <name evidence="2" type="ORF">H257_19556</name>
</gene>
<feature type="non-terminal residue" evidence="2">
    <location>
        <position position="1"/>
    </location>
</feature>
<name>W4F7R8_APHAT</name>
<reference evidence="2" key="1">
    <citation type="submission" date="2013-12" db="EMBL/GenBank/DDBJ databases">
        <title>The Genome Sequence of Aphanomyces astaci APO3.</title>
        <authorList>
            <consortium name="The Broad Institute Genomics Platform"/>
            <person name="Russ C."/>
            <person name="Tyler B."/>
            <person name="van West P."/>
            <person name="Dieguez-Uribeondo J."/>
            <person name="Young S.K."/>
            <person name="Zeng Q."/>
            <person name="Gargeya S."/>
            <person name="Fitzgerald M."/>
            <person name="Abouelleil A."/>
            <person name="Alvarado L."/>
            <person name="Chapman S.B."/>
            <person name="Gainer-Dewar J."/>
            <person name="Goldberg J."/>
            <person name="Griggs A."/>
            <person name="Gujja S."/>
            <person name="Hansen M."/>
            <person name="Howarth C."/>
            <person name="Imamovic A."/>
            <person name="Ireland A."/>
            <person name="Larimer J."/>
            <person name="McCowan C."/>
            <person name="Murphy C."/>
            <person name="Pearson M."/>
            <person name="Poon T.W."/>
            <person name="Priest M."/>
            <person name="Roberts A."/>
            <person name="Saif S."/>
            <person name="Shea T."/>
            <person name="Sykes S."/>
            <person name="Wortman J."/>
            <person name="Nusbaum C."/>
            <person name="Birren B."/>
        </authorList>
    </citation>
    <scope>NUCLEOTIDE SEQUENCE [LARGE SCALE GENOMIC DNA]</scope>
    <source>
        <strain evidence="2">APO3</strain>
    </source>
</reference>
<evidence type="ECO:0000256" key="1">
    <source>
        <dbReference type="SAM" id="MobiDB-lite"/>
    </source>
</evidence>
<dbReference type="OrthoDB" id="73834at2759"/>
<dbReference type="GeneID" id="20821552"/>
<feature type="region of interest" description="Disordered" evidence="1">
    <location>
        <begin position="1"/>
        <end position="24"/>
    </location>
</feature>
<accession>W4F7R8</accession>
<feature type="compositionally biased region" description="Basic and acidic residues" evidence="1">
    <location>
        <begin position="8"/>
        <end position="19"/>
    </location>
</feature>
<proteinExistence type="predicted"/>